<feature type="region of interest" description="Disordered" evidence="1">
    <location>
        <begin position="1"/>
        <end position="27"/>
    </location>
</feature>
<comment type="caution">
    <text evidence="2">The sequence shown here is derived from an EMBL/GenBank/DDBJ whole genome shotgun (WGS) entry which is preliminary data.</text>
</comment>
<gene>
    <name evidence="2" type="ORF">KXQ929_LOCUS53747</name>
</gene>
<evidence type="ECO:0000313" key="3">
    <source>
        <dbReference type="Proteomes" id="UP000663868"/>
    </source>
</evidence>
<feature type="non-terminal residue" evidence="2">
    <location>
        <position position="86"/>
    </location>
</feature>
<reference evidence="2" key="1">
    <citation type="submission" date="2021-02" db="EMBL/GenBank/DDBJ databases">
        <authorList>
            <person name="Nowell W R."/>
        </authorList>
    </citation>
    <scope>NUCLEOTIDE SEQUENCE</scope>
</reference>
<evidence type="ECO:0000256" key="1">
    <source>
        <dbReference type="SAM" id="MobiDB-lite"/>
    </source>
</evidence>
<sequence>RAKKPNKKVQLEENKPVNSAQLEKRRNRFINEPTSTVIKPIQAPGTSNTVSENSKALVGTCQKLEKNYLRLTSKADPLTIRPLSVL</sequence>
<protein>
    <submittedName>
        <fullName evidence="2">Uncharacterized protein</fullName>
    </submittedName>
</protein>
<name>A0A820S546_9BILA</name>
<accession>A0A820S546</accession>
<dbReference type="AlphaFoldDB" id="A0A820S546"/>
<feature type="non-terminal residue" evidence="2">
    <location>
        <position position="1"/>
    </location>
</feature>
<organism evidence="2 3">
    <name type="scientific">Adineta steineri</name>
    <dbReference type="NCBI Taxonomy" id="433720"/>
    <lineage>
        <taxon>Eukaryota</taxon>
        <taxon>Metazoa</taxon>
        <taxon>Spiralia</taxon>
        <taxon>Gnathifera</taxon>
        <taxon>Rotifera</taxon>
        <taxon>Eurotatoria</taxon>
        <taxon>Bdelloidea</taxon>
        <taxon>Adinetida</taxon>
        <taxon>Adinetidae</taxon>
        <taxon>Adineta</taxon>
    </lineage>
</organism>
<evidence type="ECO:0000313" key="2">
    <source>
        <dbReference type="EMBL" id="CAF4447411.1"/>
    </source>
</evidence>
<dbReference type="Proteomes" id="UP000663868">
    <property type="component" value="Unassembled WGS sequence"/>
</dbReference>
<proteinExistence type="predicted"/>
<dbReference type="EMBL" id="CAJOBB010030981">
    <property type="protein sequence ID" value="CAF4447411.1"/>
    <property type="molecule type" value="Genomic_DNA"/>
</dbReference>